<name>A0A453SFM8_AEGTS</name>
<reference evidence="3" key="4">
    <citation type="submission" date="2019-03" db="UniProtKB">
        <authorList>
            <consortium name="EnsemblPlants"/>
        </authorList>
    </citation>
    <scope>IDENTIFICATION</scope>
</reference>
<reference evidence="4" key="1">
    <citation type="journal article" date="2014" name="Science">
        <title>Ancient hybridizations among the ancestral genomes of bread wheat.</title>
        <authorList>
            <consortium name="International Wheat Genome Sequencing Consortium,"/>
            <person name="Marcussen T."/>
            <person name="Sandve S.R."/>
            <person name="Heier L."/>
            <person name="Spannagl M."/>
            <person name="Pfeifer M."/>
            <person name="Jakobsen K.S."/>
            <person name="Wulff B.B."/>
            <person name="Steuernagel B."/>
            <person name="Mayer K.F."/>
            <person name="Olsen O.A."/>
        </authorList>
    </citation>
    <scope>NUCLEOTIDE SEQUENCE [LARGE SCALE GENOMIC DNA]</scope>
    <source>
        <strain evidence="4">cv. AL8/78</strain>
    </source>
</reference>
<feature type="compositionally biased region" description="Low complexity" evidence="1">
    <location>
        <begin position="93"/>
        <end position="105"/>
    </location>
</feature>
<evidence type="ECO:0000313" key="3">
    <source>
        <dbReference type="EnsemblPlants" id="AET7Gv20941900.2"/>
    </source>
</evidence>
<dbReference type="EnsemblPlants" id="AET7Gv20941900.2">
    <property type="protein sequence ID" value="AET7Gv20941900.2"/>
    <property type="gene ID" value="AET7Gv20941900"/>
</dbReference>
<dbReference type="Gramene" id="AET7Gv20941900.2">
    <property type="protein sequence ID" value="AET7Gv20941900.2"/>
    <property type="gene ID" value="AET7Gv20941900"/>
</dbReference>
<feature type="transmembrane region" description="Helical" evidence="2">
    <location>
        <begin position="52"/>
        <end position="73"/>
    </location>
</feature>
<evidence type="ECO:0000313" key="4">
    <source>
        <dbReference type="Proteomes" id="UP000015105"/>
    </source>
</evidence>
<keyword evidence="2" id="KW-0812">Transmembrane</keyword>
<feature type="region of interest" description="Disordered" evidence="1">
    <location>
        <begin position="92"/>
        <end position="112"/>
    </location>
</feature>
<keyword evidence="4" id="KW-1185">Reference proteome</keyword>
<proteinExistence type="predicted"/>
<keyword evidence="2" id="KW-0472">Membrane</keyword>
<protein>
    <submittedName>
        <fullName evidence="3">Uncharacterized protein</fullName>
    </submittedName>
</protein>
<evidence type="ECO:0000256" key="1">
    <source>
        <dbReference type="SAM" id="MobiDB-lite"/>
    </source>
</evidence>
<keyword evidence="2" id="KW-1133">Transmembrane helix</keyword>
<feature type="region of interest" description="Disordered" evidence="1">
    <location>
        <begin position="1"/>
        <end position="21"/>
    </location>
</feature>
<evidence type="ECO:0000256" key="2">
    <source>
        <dbReference type="SAM" id="Phobius"/>
    </source>
</evidence>
<reference evidence="3" key="3">
    <citation type="journal article" date="2017" name="Nature">
        <title>Genome sequence of the progenitor of the wheat D genome Aegilops tauschii.</title>
        <authorList>
            <person name="Luo M.C."/>
            <person name="Gu Y.Q."/>
            <person name="Puiu D."/>
            <person name="Wang H."/>
            <person name="Twardziok S.O."/>
            <person name="Deal K.R."/>
            <person name="Huo N."/>
            <person name="Zhu T."/>
            <person name="Wang L."/>
            <person name="Wang Y."/>
            <person name="McGuire P.E."/>
            <person name="Liu S."/>
            <person name="Long H."/>
            <person name="Ramasamy R.K."/>
            <person name="Rodriguez J.C."/>
            <person name="Van S.L."/>
            <person name="Yuan L."/>
            <person name="Wang Z."/>
            <person name="Xia Z."/>
            <person name="Xiao L."/>
            <person name="Anderson O.D."/>
            <person name="Ouyang S."/>
            <person name="Liang Y."/>
            <person name="Zimin A.V."/>
            <person name="Pertea G."/>
            <person name="Qi P."/>
            <person name="Bennetzen J.L."/>
            <person name="Dai X."/>
            <person name="Dawson M.W."/>
            <person name="Muller H.G."/>
            <person name="Kugler K."/>
            <person name="Rivarola-Duarte L."/>
            <person name="Spannagl M."/>
            <person name="Mayer K.F.X."/>
            <person name="Lu F.H."/>
            <person name="Bevan M.W."/>
            <person name="Leroy P."/>
            <person name="Li P."/>
            <person name="You F.M."/>
            <person name="Sun Q."/>
            <person name="Liu Z."/>
            <person name="Lyons E."/>
            <person name="Wicker T."/>
            <person name="Salzberg S.L."/>
            <person name="Devos K.M."/>
            <person name="Dvorak J."/>
        </authorList>
    </citation>
    <scope>NUCLEOTIDE SEQUENCE [LARGE SCALE GENOMIC DNA]</scope>
    <source>
        <strain evidence="3">cv. AL8/78</strain>
    </source>
</reference>
<sequence length="112" mass="11927">PAAAADDTYGPPTTSQGWPRSVRAKVSALHLSCLRRTPISPKSQRKMQAKKLTLLQTVAAAGVFSAVSFWYGFMFGRESARRELGGIIDDLRSGSTATSAAPSSDSHAHPKP</sequence>
<accession>A0A453SFM8</accession>
<reference evidence="3" key="5">
    <citation type="journal article" date="2021" name="G3 (Bethesda)">
        <title>Aegilops tauschii genome assembly Aet v5.0 features greater sequence contiguity and improved annotation.</title>
        <authorList>
            <person name="Wang L."/>
            <person name="Zhu T."/>
            <person name="Rodriguez J.C."/>
            <person name="Deal K.R."/>
            <person name="Dubcovsky J."/>
            <person name="McGuire P.E."/>
            <person name="Lux T."/>
            <person name="Spannagl M."/>
            <person name="Mayer K.F.X."/>
            <person name="Baldrich P."/>
            <person name="Meyers B.C."/>
            <person name="Huo N."/>
            <person name="Gu Y.Q."/>
            <person name="Zhou H."/>
            <person name="Devos K.M."/>
            <person name="Bennetzen J.L."/>
            <person name="Unver T."/>
            <person name="Budak H."/>
            <person name="Gulick P.J."/>
            <person name="Galiba G."/>
            <person name="Kalapos B."/>
            <person name="Nelson D.R."/>
            <person name="Li P."/>
            <person name="You F.M."/>
            <person name="Luo M.C."/>
            <person name="Dvorak J."/>
        </authorList>
    </citation>
    <scope>NUCLEOTIDE SEQUENCE [LARGE SCALE GENOMIC DNA]</scope>
    <source>
        <strain evidence="3">cv. AL8/78</strain>
    </source>
</reference>
<dbReference type="AlphaFoldDB" id="A0A453SFM8"/>
<dbReference type="PANTHER" id="PTHR38384">
    <property type="entry name" value="MEMBRANE LIPOPROTEIN-RELATED"/>
    <property type="match status" value="1"/>
</dbReference>
<organism evidence="3 4">
    <name type="scientific">Aegilops tauschii subsp. strangulata</name>
    <name type="common">Goatgrass</name>
    <dbReference type="NCBI Taxonomy" id="200361"/>
    <lineage>
        <taxon>Eukaryota</taxon>
        <taxon>Viridiplantae</taxon>
        <taxon>Streptophyta</taxon>
        <taxon>Embryophyta</taxon>
        <taxon>Tracheophyta</taxon>
        <taxon>Spermatophyta</taxon>
        <taxon>Magnoliopsida</taxon>
        <taxon>Liliopsida</taxon>
        <taxon>Poales</taxon>
        <taxon>Poaceae</taxon>
        <taxon>BOP clade</taxon>
        <taxon>Pooideae</taxon>
        <taxon>Triticodae</taxon>
        <taxon>Triticeae</taxon>
        <taxon>Triticinae</taxon>
        <taxon>Aegilops</taxon>
    </lineage>
</organism>
<reference evidence="4" key="2">
    <citation type="journal article" date="2017" name="Nat. Plants">
        <title>The Aegilops tauschii genome reveals multiple impacts of transposons.</title>
        <authorList>
            <person name="Zhao G."/>
            <person name="Zou C."/>
            <person name="Li K."/>
            <person name="Wang K."/>
            <person name="Li T."/>
            <person name="Gao L."/>
            <person name="Zhang X."/>
            <person name="Wang H."/>
            <person name="Yang Z."/>
            <person name="Liu X."/>
            <person name="Jiang W."/>
            <person name="Mao L."/>
            <person name="Kong X."/>
            <person name="Jiao Y."/>
            <person name="Jia J."/>
        </authorList>
    </citation>
    <scope>NUCLEOTIDE SEQUENCE [LARGE SCALE GENOMIC DNA]</scope>
    <source>
        <strain evidence="4">cv. AL8/78</strain>
    </source>
</reference>
<dbReference type="Proteomes" id="UP000015105">
    <property type="component" value="Chromosome 7D"/>
</dbReference>
<dbReference type="PANTHER" id="PTHR38384:SF2">
    <property type="entry name" value="MEMBRANE LIPOPROTEIN"/>
    <property type="match status" value="1"/>
</dbReference>